<keyword evidence="8 9" id="KW-0539">Nucleus</keyword>
<evidence type="ECO:0000256" key="3">
    <source>
        <dbReference type="ARBA" id="ARBA00022737"/>
    </source>
</evidence>
<dbReference type="SMART" id="SM00132">
    <property type="entry name" value="LIM"/>
    <property type="match status" value="2"/>
</dbReference>
<evidence type="ECO:0000313" key="19">
    <source>
        <dbReference type="RefSeq" id="XP_022247637.1"/>
    </source>
</evidence>
<evidence type="ECO:0000313" key="17">
    <source>
        <dbReference type="RefSeq" id="XP_022247635.1"/>
    </source>
</evidence>
<evidence type="ECO:0000256" key="8">
    <source>
        <dbReference type="ARBA" id="ARBA00023242"/>
    </source>
</evidence>
<proteinExistence type="predicted"/>
<dbReference type="SUPFAM" id="SSF46689">
    <property type="entry name" value="Homeodomain-like"/>
    <property type="match status" value="1"/>
</dbReference>
<dbReference type="RefSeq" id="XP_022247636.1">
    <property type="nucleotide sequence ID" value="XM_022391928.1"/>
</dbReference>
<comment type="subcellular location">
    <subcellularLocation>
        <location evidence="1 9 11">Nucleus</location>
    </subcellularLocation>
</comment>
<evidence type="ECO:0000256" key="5">
    <source>
        <dbReference type="ARBA" id="ARBA00023038"/>
    </source>
</evidence>
<dbReference type="PANTHER" id="PTHR24208">
    <property type="entry name" value="LIM/HOMEOBOX PROTEIN LHX"/>
    <property type="match status" value="1"/>
</dbReference>
<dbReference type="Pfam" id="PF00046">
    <property type="entry name" value="Homeodomain"/>
    <property type="match status" value="1"/>
</dbReference>
<accession>A0ABM1SVH9</accession>
<protein>
    <submittedName>
        <fullName evidence="16 17">LIM/homeobox protein Lhx2-like</fullName>
    </submittedName>
</protein>
<dbReference type="PROSITE" id="PS00478">
    <property type="entry name" value="LIM_DOMAIN_1"/>
    <property type="match status" value="2"/>
</dbReference>
<evidence type="ECO:0000256" key="10">
    <source>
        <dbReference type="PROSITE-ProRule" id="PRU00125"/>
    </source>
</evidence>
<dbReference type="SMART" id="SM00389">
    <property type="entry name" value="HOX"/>
    <property type="match status" value="1"/>
</dbReference>
<dbReference type="RefSeq" id="XP_022247637.1">
    <property type="nucleotide sequence ID" value="XM_022391929.1"/>
</dbReference>
<keyword evidence="5 10" id="KW-0440">LIM domain</keyword>
<organism evidence="15 17">
    <name type="scientific">Limulus polyphemus</name>
    <name type="common">Atlantic horseshoe crab</name>
    <dbReference type="NCBI Taxonomy" id="6850"/>
    <lineage>
        <taxon>Eukaryota</taxon>
        <taxon>Metazoa</taxon>
        <taxon>Ecdysozoa</taxon>
        <taxon>Arthropoda</taxon>
        <taxon>Chelicerata</taxon>
        <taxon>Merostomata</taxon>
        <taxon>Xiphosura</taxon>
        <taxon>Limulidae</taxon>
        <taxon>Limulus</taxon>
    </lineage>
</organism>
<feature type="region of interest" description="Disordered" evidence="12">
    <location>
        <begin position="204"/>
        <end position="223"/>
    </location>
</feature>
<dbReference type="PROSITE" id="PS50071">
    <property type="entry name" value="HOMEOBOX_2"/>
    <property type="match status" value="1"/>
</dbReference>
<keyword evidence="6 9" id="KW-0238">DNA-binding</keyword>
<dbReference type="InterPro" id="IPR001781">
    <property type="entry name" value="Znf_LIM"/>
</dbReference>
<dbReference type="CDD" id="cd00086">
    <property type="entry name" value="homeodomain"/>
    <property type="match status" value="1"/>
</dbReference>
<dbReference type="InterPro" id="IPR050453">
    <property type="entry name" value="LIM_Homeobox_TF"/>
</dbReference>
<dbReference type="GeneID" id="106464221"/>
<evidence type="ECO:0000256" key="4">
    <source>
        <dbReference type="ARBA" id="ARBA00022833"/>
    </source>
</evidence>
<feature type="domain" description="LIM zinc-binding" evidence="13">
    <location>
        <begin position="16"/>
        <end position="77"/>
    </location>
</feature>
<feature type="DNA-binding region" description="Homeobox" evidence="9">
    <location>
        <begin position="262"/>
        <end position="321"/>
    </location>
</feature>
<dbReference type="Gene3D" id="2.10.110.10">
    <property type="entry name" value="Cysteine Rich Protein"/>
    <property type="match status" value="2"/>
</dbReference>
<feature type="region of interest" description="Disordered" evidence="12">
    <location>
        <begin position="243"/>
        <end position="263"/>
    </location>
</feature>
<name>A0ABM1SVH9_LIMPO</name>
<dbReference type="PANTHER" id="PTHR24208:SF168">
    <property type="entry name" value="PROTEIN APTEROUS"/>
    <property type="match status" value="1"/>
</dbReference>
<evidence type="ECO:0000313" key="18">
    <source>
        <dbReference type="RefSeq" id="XP_022247636.1"/>
    </source>
</evidence>
<keyword evidence="3" id="KW-0677">Repeat</keyword>
<evidence type="ECO:0000259" key="13">
    <source>
        <dbReference type="PROSITE" id="PS50023"/>
    </source>
</evidence>
<evidence type="ECO:0000256" key="12">
    <source>
        <dbReference type="SAM" id="MobiDB-lite"/>
    </source>
</evidence>
<keyword evidence="2 10" id="KW-0479">Metal-binding</keyword>
<dbReference type="CDD" id="cd09369">
    <property type="entry name" value="LIM1_Lhx2_Lhx9"/>
    <property type="match status" value="1"/>
</dbReference>
<evidence type="ECO:0000256" key="1">
    <source>
        <dbReference type="ARBA" id="ARBA00004123"/>
    </source>
</evidence>
<keyword evidence="7 9" id="KW-0371">Homeobox</keyword>
<dbReference type="InterPro" id="IPR017970">
    <property type="entry name" value="Homeobox_CS"/>
</dbReference>
<dbReference type="SUPFAM" id="SSF57716">
    <property type="entry name" value="Glucocorticoid receptor-like (DNA-binding domain)"/>
    <property type="match status" value="2"/>
</dbReference>
<evidence type="ECO:0000313" key="16">
    <source>
        <dbReference type="RefSeq" id="XP_013779804.2"/>
    </source>
</evidence>
<evidence type="ECO:0000256" key="7">
    <source>
        <dbReference type="ARBA" id="ARBA00023155"/>
    </source>
</evidence>
<dbReference type="Proteomes" id="UP000694941">
    <property type="component" value="Unplaced"/>
</dbReference>
<dbReference type="PROSITE" id="PS50023">
    <property type="entry name" value="LIM_DOMAIN_2"/>
    <property type="match status" value="2"/>
</dbReference>
<evidence type="ECO:0000256" key="6">
    <source>
        <dbReference type="ARBA" id="ARBA00023125"/>
    </source>
</evidence>
<dbReference type="PROSITE" id="PS00027">
    <property type="entry name" value="HOMEOBOX_1"/>
    <property type="match status" value="1"/>
</dbReference>
<dbReference type="InterPro" id="IPR001356">
    <property type="entry name" value="HD"/>
</dbReference>
<feature type="compositionally biased region" description="Polar residues" evidence="12">
    <location>
        <begin position="244"/>
        <end position="257"/>
    </location>
</feature>
<evidence type="ECO:0000313" key="15">
    <source>
        <dbReference type="Proteomes" id="UP000694941"/>
    </source>
</evidence>
<feature type="domain" description="Homeobox" evidence="14">
    <location>
        <begin position="260"/>
        <end position="320"/>
    </location>
</feature>
<dbReference type="Pfam" id="PF00412">
    <property type="entry name" value="LIM"/>
    <property type="match status" value="2"/>
</dbReference>
<feature type="compositionally biased region" description="Polar residues" evidence="12">
    <location>
        <begin position="213"/>
        <end position="223"/>
    </location>
</feature>
<evidence type="ECO:0000256" key="11">
    <source>
        <dbReference type="RuleBase" id="RU000682"/>
    </source>
</evidence>
<gene>
    <name evidence="16 17 18 19" type="primary">LOC106464221</name>
</gene>
<evidence type="ECO:0000259" key="14">
    <source>
        <dbReference type="PROSITE" id="PS50071"/>
    </source>
</evidence>
<sequence>MLTVSSLEETTNRMAAVCAGCGGTIADRYYLLAVDRQWHVRCLKCCECKLTLDSELTCFSRDGNIYCREDYYRMFSVKLCARCHLVIASNELVMCAREFVYHLHCFTCATCNKSFTKGEYFGLKDNIIYCRLHYELLIHYTLPYSFSGNEISPVTRFQPGSNQTVYENVALDNNLCPSNSEELSLSRHMTIPESLVATHVPIKGKTKKRKGSNPVTNRGSTTNIDVGGMCGMVNLRDRPLGEFQHNTTPPFSPSKNISKTRPKRMRTSFKHHQMRTMKSYFAINHNPDAKDLKQLSQKTGLNKRVLQVWFQNARAKWRRNILHQHTQGPKVVEESQPLVEMTAEETLLNAL</sequence>
<reference evidence="16 17" key="1">
    <citation type="submission" date="2025-05" db="UniProtKB">
        <authorList>
            <consortium name="RefSeq"/>
        </authorList>
    </citation>
    <scope>IDENTIFICATION</scope>
    <source>
        <tissue evidence="16 17">Muscle</tissue>
    </source>
</reference>
<dbReference type="RefSeq" id="XP_013779804.2">
    <property type="nucleotide sequence ID" value="XM_013924350.2"/>
</dbReference>
<feature type="domain" description="LIM zinc-binding" evidence="13">
    <location>
        <begin position="78"/>
        <end position="140"/>
    </location>
</feature>
<keyword evidence="15" id="KW-1185">Reference proteome</keyword>
<keyword evidence="4 10" id="KW-0862">Zinc</keyword>
<evidence type="ECO:0000256" key="2">
    <source>
        <dbReference type="ARBA" id="ARBA00022723"/>
    </source>
</evidence>
<dbReference type="RefSeq" id="XP_022247635.1">
    <property type="nucleotide sequence ID" value="XM_022391927.1"/>
</dbReference>
<dbReference type="InterPro" id="IPR009057">
    <property type="entry name" value="Homeodomain-like_sf"/>
</dbReference>
<evidence type="ECO:0000256" key="9">
    <source>
        <dbReference type="PROSITE-ProRule" id="PRU00108"/>
    </source>
</evidence>
<dbReference type="Gene3D" id="1.10.10.60">
    <property type="entry name" value="Homeodomain-like"/>
    <property type="match status" value="1"/>
</dbReference>